<evidence type="ECO:0000313" key="3">
    <source>
        <dbReference type="Proteomes" id="UP000823388"/>
    </source>
</evidence>
<reference evidence="2" key="1">
    <citation type="submission" date="2020-05" db="EMBL/GenBank/DDBJ databases">
        <title>WGS assembly of Panicum virgatum.</title>
        <authorList>
            <person name="Lovell J.T."/>
            <person name="Jenkins J."/>
            <person name="Shu S."/>
            <person name="Juenger T.E."/>
            <person name="Schmutz J."/>
        </authorList>
    </citation>
    <scope>NUCLEOTIDE SEQUENCE</scope>
    <source>
        <strain evidence="2">AP13</strain>
    </source>
</reference>
<organism evidence="2 3">
    <name type="scientific">Panicum virgatum</name>
    <name type="common">Blackwell switchgrass</name>
    <dbReference type="NCBI Taxonomy" id="38727"/>
    <lineage>
        <taxon>Eukaryota</taxon>
        <taxon>Viridiplantae</taxon>
        <taxon>Streptophyta</taxon>
        <taxon>Embryophyta</taxon>
        <taxon>Tracheophyta</taxon>
        <taxon>Spermatophyta</taxon>
        <taxon>Magnoliopsida</taxon>
        <taxon>Liliopsida</taxon>
        <taxon>Poales</taxon>
        <taxon>Poaceae</taxon>
        <taxon>PACMAD clade</taxon>
        <taxon>Panicoideae</taxon>
        <taxon>Panicodae</taxon>
        <taxon>Paniceae</taxon>
        <taxon>Panicinae</taxon>
        <taxon>Panicum</taxon>
        <taxon>Panicum sect. Hiantes</taxon>
    </lineage>
</organism>
<protein>
    <submittedName>
        <fullName evidence="2">Uncharacterized protein</fullName>
    </submittedName>
</protein>
<dbReference type="AlphaFoldDB" id="A0A8T0XBS0"/>
<dbReference type="EMBL" id="CM029037">
    <property type="protein sequence ID" value="KAG2656168.1"/>
    <property type="molecule type" value="Genomic_DNA"/>
</dbReference>
<accession>A0A8T0XBS0</accession>
<dbReference type="Proteomes" id="UP000823388">
    <property type="component" value="Chromosome 1K"/>
</dbReference>
<gene>
    <name evidence="2" type="ORF">PVAP13_1KG065677</name>
</gene>
<proteinExistence type="predicted"/>
<comment type="caution">
    <text evidence="2">The sequence shown here is derived from an EMBL/GenBank/DDBJ whole genome shotgun (WGS) entry which is preliminary data.</text>
</comment>
<evidence type="ECO:0000256" key="1">
    <source>
        <dbReference type="SAM" id="MobiDB-lite"/>
    </source>
</evidence>
<feature type="region of interest" description="Disordered" evidence="1">
    <location>
        <begin position="1"/>
        <end position="30"/>
    </location>
</feature>
<keyword evidence="3" id="KW-1185">Reference proteome</keyword>
<sequence>MPPSRQRNSPPSALSSGSRRRARLARAAPAGPLQAATLPLSRRSRWPFFLPGRLPLRSPSPSAGIQLQLLLATAPAPALAGCTLLHREERKSERLQACWCACGCALLLLCSDLLHQPSRIRSSGDEHGSYLLGQPVIQNTDSLCTEI</sequence>
<evidence type="ECO:0000313" key="2">
    <source>
        <dbReference type="EMBL" id="KAG2656168.1"/>
    </source>
</evidence>
<name>A0A8T0XBS0_PANVG</name>